<dbReference type="EMBL" id="BAAAIE010000015">
    <property type="protein sequence ID" value="GAA0977616.1"/>
    <property type="molecule type" value="Genomic_DNA"/>
</dbReference>
<protein>
    <submittedName>
        <fullName evidence="1">Uncharacterized protein</fullName>
    </submittedName>
</protein>
<reference evidence="1 2" key="1">
    <citation type="journal article" date="2019" name="Int. J. Syst. Evol. Microbiol.">
        <title>The Global Catalogue of Microorganisms (GCM) 10K type strain sequencing project: providing services to taxonomists for standard genome sequencing and annotation.</title>
        <authorList>
            <consortium name="The Broad Institute Genomics Platform"/>
            <consortium name="The Broad Institute Genome Sequencing Center for Infectious Disease"/>
            <person name="Wu L."/>
            <person name="Ma J."/>
        </authorList>
    </citation>
    <scope>NUCLEOTIDE SEQUENCE [LARGE SCALE GENOMIC DNA]</scope>
    <source>
        <strain evidence="1 2">JCM 11445</strain>
    </source>
</reference>
<gene>
    <name evidence="1" type="ORF">GCM10009576_030070</name>
</gene>
<dbReference type="SUPFAM" id="SSF158745">
    <property type="entry name" value="LanC-like"/>
    <property type="match status" value="1"/>
</dbReference>
<keyword evidence="2" id="KW-1185">Reference proteome</keyword>
<dbReference type="Proteomes" id="UP001500033">
    <property type="component" value="Unassembled WGS sequence"/>
</dbReference>
<dbReference type="Pfam" id="PF05147">
    <property type="entry name" value="LANC_like"/>
    <property type="match status" value="1"/>
</dbReference>
<dbReference type="Gene3D" id="1.50.10.20">
    <property type="match status" value="1"/>
</dbReference>
<dbReference type="PRINTS" id="PR01950">
    <property type="entry name" value="LANCSUPER"/>
</dbReference>
<dbReference type="PRINTS" id="PR01955">
    <property type="entry name" value="LANCFRANKIA"/>
</dbReference>
<evidence type="ECO:0000313" key="1">
    <source>
        <dbReference type="EMBL" id="GAA0977616.1"/>
    </source>
</evidence>
<evidence type="ECO:0000313" key="2">
    <source>
        <dbReference type="Proteomes" id="UP001500033"/>
    </source>
</evidence>
<proteinExistence type="predicted"/>
<dbReference type="InterPro" id="IPR007822">
    <property type="entry name" value="LANC-like"/>
</dbReference>
<name>A0ABN1S7Z4_9ACTN</name>
<sequence length="180" mass="19869">MLLDSISEDAHGIYWPRLMTLTDWSNQTSSDRYRPRPSWCYGTPGVTRAIQLAALALQNSNWHEIAAQSLLSLLSIPLGEMGIQDASLCHGWAGLLHMVRACNHVISDDRLTDFSHRIAERILSELDEEAPFGFRAAMLNVPQGADVPGFLEGATGISLALESYATDSSHPDWEMCMLIA</sequence>
<organism evidence="1 2">
    <name type="scientific">Streptomyces rhizosphaericus</name>
    <dbReference type="NCBI Taxonomy" id="114699"/>
    <lineage>
        <taxon>Bacteria</taxon>
        <taxon>Bacillati</taxon>
        <taxon>Actinomycetota</taxon>
        <taxon>Actinomycetes</taxon>
        <taxon>Kitasatosporales</taxon>
        <taxon>Streptomycetaceae</taxon>
        <taxon>Streptomyces</taxon>
        <taxon>Streptomyces violaceusniger group</taxon>
    </lineage>
</organism>
<accession>A0ABN1S7Z4</accession>
<comment type="caution">
    <text evidence="1">The sequence shown here is derived from an EMBL/GenBank/DDBJ whole genome shotgun (WGS) entry which is preliminary data.</text>
</comment>